<evidence type="ECO:0000259" key="2">
    <source>
        <dbReference type="Pfam" id="PF00561"/>
    </source>
</evidence>
<dbReference type="Gene3D" id="3.40.50.1820">
    <property type="entry name" value="alpha/beta hydrolase"/>
    <property type="match status" value="1"/>
</dbReference>
<dbReference type="RefSeq" id="WP_160888605.1">
    <property type="nucleotide sequence ID" value="NZ_WURB01000064.1"/>
</dbReference>
<comment type="caution">
    <text evidence="3">The sequence shown here is derived from an EMBL/GenBank/DDBJ whole genome shotgun (WGS) entry which is preliminary data.</text>
</comment>
<dbReference type="PRINTS" id="PR00412">
    <property type="entry name" value="EPOXHYDRLASE"/>
</dbReference>
<dbReference type="EMBL" id="WURB01000064">
    <property type="protein sequence ID" value="MXQ14904.1"/>
    <property type="molecule type" value="Genomic_DNA"/>
</dbReference>
<dbReference type="AlphaFoldDB" id="A0A7X3MXA7"/>
<reference evidence="3 4" key="1">
    <citation type="submission" date="2019-12" db="EMBL/GenBank/DDBJ databases">
        <authorList>
            <person name="Yuan C.-G."/>
        </authorList>
    </citation>
    <scope>NUCLEOTIDE SEQUENCE [LARGE SCALE GENOMIC DNA]</scope>
    <source>
        <strain evidence="3 4">KCTC 23863</strain>
    </source>
</reference>
<protein>
    <submittedName>
        <fullName evidence="3">Alpha/beta fold hydrolase</fullName>
    </submittedName>
</protein>
<evidence type="ECO:0000313" key="4">
    <source>
        <dbReference type="Proteomes" id="UP000436483"/>
    </source>
</evidence>
<dbReference type="GO" id="GO:0016787">
    <property type="term" value="F:hydrolase activity"/>
    <property type="evidence" value="ECO:0007669"/>
    <property type="project" value="UniProtKB-KW"/>
</dbReference>
<dbReference type="Proteomes" id="UP000436483">
    <property type="component" value="Unassembled WGS sequence"/>
</dbReference>
<evidence type="ECO:0000256" key="1">
    <source>
        <dbReference type="ARBA" id="ARBA00022801"/>
    </source>
</evidence>
<dbReference type="PRINTS" id="PR00111">
    <property type="entry name" value="ABHYDROLASE"/>
</dbReference>
<dbReference type="OrthoDB" id="9804723at2"/>
<proteinExistence type="predicted"/>
<accession>A0A7X3MXA7</accession>
<dbReference type="InterPro" id="IPR000639">
    <property type="entry name" value="Epox_hydrolase-like"/>
</dbReference>
<sequence>MKSLERDGVKLFYQESEGADRPILLVHGWCCDHTYLAFQHEYFARAGHRVVSVDLRGHGQSDKPHQSYTMQVFADDLAWLCQQLSLSGVVVVGHSMGGIVAFDLACRRPDTVSAAVMLDAAVVLPSAARAAIPHFLEELRSINYRDALRSFVTDALFLATDDSERKQRILKAMLSTPQHVVVSAFEGLRDYDPSAAAKGLAAPCLYIAADEVQPRSDAVKFHEIAPGVAYGKTVGSGHFCQMEVPDQVNAMIERFLFVISPI</sequence>
<feature type="domain" description="AB hydrolase-1" evidence="2">
    <location>
        <begin position="22"/>
        <end position="243"/>
    </location>
</feature>
<reference evidence="3 4" key="2">
    <citation type="submission" date="2020-01" db="EMBL/GenBank/DDBJ databases">
        <title>Microvirga sp. nov., an arsenate reduction bacterium isolated from Tibet hotspring sediments.</title>
        <authorList>
            <person name="Xian W.-D."/>
            <person name="Li W.-J."/>
        </authorList>
    </citation>
    <scope>NUCLEOTIDE SEQUENCE [LARGE SCALE GENOMIC DNA]</scope>
    <source>
        <strain evidence="3 4">KCTC 23863</strain>
    </source>
</reference>
<dbReference type="InterPro" id="IPR029058">
    <property type="entry name" value="AB_hydrolase_fold"/>
</dbReference>
<organism evidence="3 4">
    <name type="scientific">Microvirga makkahensis</name>
    <dbReference type="NCBI Taxonomy" id="1128670"/>
    <lineage>
        <taxon>Bacteria</taxon>
        <taxon>Pseudomonadati</taxon>
        <taxon>Pseudomonadota</taxon>
        <taxon>Alphaproteobacteria</taxon>
        <taxon>Hyphomicrobiales</taxon>
        <taxon>Methylobacteriaceae</taxon>
        <taxon>Microvirga</taxon>
    </lineage>
</organism>
<dbReference type="InterPro" id="IPR000073">
    <property type="entry name" value="AB_hydrolase_1"/>
</dbReference>
<dbReference type="SUPFAM" id="SSF53474">
    <property type="entry name" value="alpha/beta-Hydrolases"/>
    <property type="match status" value="1"/>
</dbReference>
<dbReference type="Pfam" id="PF00561">
    <property type="entry name" value="Abhydrolase_1"/>
    <property type="match status" value="1"/>
</dbReference>
<gene>
    <name evidence="3" type="ORF">GR328_26415</name>
</gene>
<evidence type="ECO:0000313" key="3">
    <source>
        <dbReference type="EMBL" id="MXQ14904.1"/>
    </source>
</evidence>
<keyword evidence="4" id="KW-1185">Reference proteome</keyword>
<name>A0A7X3MXA7_9HYPH</name>
<dbReference type="PANTHER" id="PTHR43329">
    <property type="entry name" value="EPOXIDE HYDROLASE"/>
    <property type="match status" value="1"/>
</dbReference>
<keyword evidence="1 3" id="KW-0378">Hydrolase</keyword>